<dbReference type="Proteomes" id="UP000321960">
    <property type="component" value="Unassembled WGS sequence"/>
</dbReference>
<evidence type="ECO:0000256" key="1">
    <source>
        <dbReference type="SAM" id="MobiDB-lite"/>
    </source>
</evidence>
<dbReference type="Proteomes" id="UP001156856">
    <property type="component" value="Unassembled WGS sequence"/>
</dbReference>
<dbReference type="EMBL" id="BSPK01000107">
    <property type="protein sequence ID" value="GLS66692.1"/>
    <property type="molecule type" value="Genomic_DNA"/>
</dbReference>
<feature type="region of interest" description="Disordered" evidence="1">
    <location>
        <begin position="1"/>
        <end position="37"/>
    </location>
</feature>
<reference evidence="5" key="2">
    <citation type="journal article" date="2019" name="Int. J. Syst. Evol. Microbiol.">
        <title>The Global Catalogue of Microorganisms (GCM) 10K type strain sequencing project: providing services to taxonomists for standard genome sequencing and annotation.</title>
        <authorList>
            <consortium name="The Broad Institute Genomics Platform"/>
            <consortium name="The Broad Institute Genome Sequencing Center for Infectious Disease"/>
            <person name="Wu L."/>
            <person name="Ma J."/>
        </authorList>
    </citation>
    <scope>NUCLEOTIDE SEQUENCE [LARGE SCALE GENOMIC DNA]</scope>
    <source>
        <strain evidence="5">NBRC 107715</strain>
    </source>
</reference>
<protein>
    <submittedName>
        <fullName evidence="2">Uncharacterized protein</fullName>
    </submittedName>
</protein>
<reference evidence="2 4" key="3">
    <citation type="submission" date="2019-07" db="EMBL/GenBank/DDBJ databases">
        <title>Whole genome shotgun sequence of Methylobacterium oxalidis NBRC 107715.</title>
        <authorList>
            <person name="Hosoyama A."/>
            <person name="Uohara A."/>
            <person name="Ohji S."/>
            <person name="Ichikawa N."/>
        </authorList>
    </citation>
    <scope>NUCLEOTIDE SEQUENCE [LARGE SCALE GENOMIC DNA]</scope>
    <source>
        <strain evidence="2 4">NBRC 107715</strain>
    </source>
</reference>
<reference evidence="3" key="4">
    <citation type="submission" date="2023-01" db="EMBL/GenBank/DDBJ databases">
        <title>Draft genome sequence of Methylobacterium oxalidis strain NBRC 107715.</title>
        <authorList>
            <person name="Sun Q."/>
            <person name="Mori K."/>
        </authorList>
    </citation>
    <scope>NUCLEOTIDE SEQUENCE</scope>
    <source>
        <strain evidence="3">NBRC 107715</strain>
    </source>
</reference>
<organism evidence="2 4">
    <name type="scientific">Methylobacterium oxalidis</name>
    <dbReference type="NCBI Taxonomy" id="944322"/>
    <lineage>
        <taxon>Bacteria</taxon>
        <taxon>Pseudomonadati</taxon>
        <taxon>Pseudomonadota</taxon>
        <taxon>Alphaproteobacteria</taxon>
        <taxon>Hyphomicrobiales</taxon>
        <taxon>Methylobacteriaceae</taxon>
        <taxon>Methylobacterium</taxon>
    </lineage>
</organism>
<evidence type="ECO:0000313" key="5">
    <source>
        <dbReference type="Proteomes" id="UP001156856"/>
    </source>
</evidence>
<dbReference type="AlphaFoldDB" id="A0A512J2K6"/>
<accession>A0A512J2K6</accession>
<proteinExistence type="predicted"/>
<evidence type="ECO:0000313" key="3">
    <source>
        <dbReference type="EMBL" id="GLS66692.1"/>
    </source>
</evidence>
<sequence>MEPAARPAAFHPELGSDPAGGSLQAHPPPSARDPVIRMRPLLRTVSAAALLGALLCAGPAGAQPGWVDPPSKPAAKAAPEAAAPKPAPPAPQASPPQAEAEEAAEPAPRRRAERRRSARTERAERRRAHAHRAPARRLAETPPHAPAMNPPAMNSPAMTPPSASPPPAPDGRFGDWAGAAQRLTDDYIDSVSGTGPGIAASAPRFYAERVRFHGRVMSLPALMAEKRRFARRWPDRRYELQPGTMRTACNGPAAACVVRAVFAFQARNPATGALSQGLSDLTLEVSFAGGRPAIVSESSRVLRRGAALSAAPAATGGA</sequence>
<feature type="compositionally biased region" description="Low complexity" evidence="1">
    <location>
        <begin position="73"/>
        <end position="84"/>
    </location>
</feature>
<dbReference type="EMBL" id="BJZU01000038">
    <property type="protein sequence ID" value="GEP04180.1"/>
    <property type="molecule type" value="Genomic_DNA"/>
</dbReference>
<gene>
    <name evidence="3" type="ORF">GCM10007888_50750</name>
    <name evidence="2" type="ORF">MOX02_22180</name>
</gene>
<name>A0A512J2K6_9HYPH</name>
<feature type="compositionally biased region" description="Basic residues" evidence="1">
    <location>
        <begin position="125"/>
        <end position="135"/>
    </location>
</feature>
<feature type="region of interest" description="Disordered" evidence="1">
    <location>
        <begin position="66"/>
        <end position="176"/>
    </location>
</feature>
<evidence type="ECO:0000313" key="2">
    <source>
        <dbReference type="EMBL" id="GEP04180.1"/>
    </source>
</evidence>
<comment type="caution">
    <text evidence="2">The sequence shown here is derived from an EMBL/GenBank/DDBJ whole genome shotgun (WGS) entry which is preliminary data.</text>
</comment>
<evidence type="ECO:0000313" key="4">
    <source>
        <dbReference type="Proteomes" id="UP000321960"/>
    </source>
</evidence>
<feature type="compositionally biased region" description="Pro residues" evidence="1">
    <location>
        <begin position="158"/>
        <end position="169"/>
    </location>
</feature>
<keyword evidence="5" id="KW-1185">Reference proteome</keyword>
<reference evidence="3" key="1">
    <citation type="journal article" date="2014" name="Int. J. Syst. Evol. Microbiol.">
        <title>Complete genome of a new Firmicutes species belonging to the dominant human colonic microbiota ('Ruminococcus bicirculans') reveals two chromosomes and a selective capacity to utilize plant glucans.</title>
        <authorList>
            <consortium name="NISC Comparative Sequencing Program"/>
            <person name="Wegmann U."/>
            <person name="Louis P."/>
            <person name="Goesmann A."/>
            <person name="Henrissat B."/>
            <person name="Duncan S.H."/>
            <person name="Flint H.J."/>
        </authorList>
    </citation>
    <scope>NUCLEOTIDE SEQUENCE</scope>
    <source>
        <strain evidence="3">NBRC 107715</strain>
    </source>
</reference>
<feature type="compositionally biased region" description="Pro residues" evidence="1">
    <location>
        <begin position="85"/>
        <end position="94"/>
    </location>
</feature>